<keyword evidence="2" id="KW-0732">Signal</keyword>
<keyword evidence="1" id="KW-0812">Transmembrane</keyword>
<keyword evidence="1" id="KW-1133">Transmembrane helix</keyword>
<dbReference type="EMBL" id="MU251306">
    <property type="protein sequence ID" value="KAG9249484.1"/>
    <property type="molecule type" value="Genomic_DNA"/>
</dbReference>
<accession>A0A9P7ZCD3</accession>
<dbReference type="Proteomes" id="UP000887229">
    <property type="component" value="Unassembled WGS sequence"/>
</dbReference>
<feature type="transmembrane region" description="Helical" evidence="1">
    <location>
        <begin position="95"/>
        <end position="113"/>
    </location>
</feature>
<gene>
    <name evidence="3" type="ORF">F5Z01DRAFT_732244</name>
</gene>
<proteinExistence type="predicted"/>
<evidence type="ECO:0000313" key="3">
    <source>
        <dbReference type="EMBL" id="KAG9249484.1"/>
    </source>
</evidence>
<keyword evidence="4" id="KW-1185">Reference proteome</keyword>
<feature type="transmembrane region" description="Helical" evidence="1">
    <location>
        <begin position="56"/>
        <end position="75"/>
    </location>
</feature>
<protein>
    <submittedName>
        <fullName evidence="3">Uncharacterized protein</fullName>
    </submittedName>
</protein>
<feature type="transmembrane region" description="Helical" evidence="1">
    <location>
        <begin position="175"/>
        <end position="194"/>
    </location>
</feature>
<feature type="signal peptide" evidence="2">
    <location>
        <begin position="1"/>
        <end position="18"/>
    </location>
</feature>
<dbReference type="AlphaFoldDB" id="A0A9P7ZCD3"/>
<dbReference type="RefSeq" id="XP_046113408.1">
    <property type="nucleotide sequence ID" value="XM_046266717.1"/>
</dbReference>
<evidence type="ECO:0000313" key="4">
    <source>
        <dbReference type="Proteomes" id="UP000887229"/>
    </source>
</evidence>
<name>A0A9P7ZCD3_9HYPO</name>
<sequence length="550" mass="62247">MKTSVIIFLAATIAITAGRPWPRDDPEGLKPTKACEKQANLTTETGINEAAFSSSFHFSVAFAGSLLLLFGWMYVSRSGYVLSRRKYYSTDDHMWFWMGLISIPWTVLVPISTQSWDRCEGKYEIERSTWWQGPRFWGRMAFWFTKRHGWAACICFVLAVGPTAWAAGGALHSRLYLLGTLTVGGLAMFLVVLLTCYKYTNFDTELPHTYAMDDITNDNHADPLGPAIGYSLKCEQRLLWDHRSFLEPVYRDTDWDLGGKTTNDISDKCEKPLRNCSKSVQELITSLISNIPDDGSMIQALGVWLYDSDEAKAAHSTPTIRSTPESRLAFLPNSTTEKYTLIGRDIALALLLWDELIFDRRWQLECGKEHSSVVCADCNDFREKAWGWRERTGTFVKGVTNVRGSQSGLDGLKRAAGQVYRLIPLEMADKSVPKDYDKTAAAAVDNALAKSKDLKETAGYLWDVCWKVCPSTFGALYLWTTAWYMYHGNETFHTTPLLPEKDLELWLDYIPSYLTAWRIRWRFLWYGSVACQLVILLPTAFAGLIGLVGI</sequence>
<feature type="transmembrane region" description="Helical" evidence="1">
    <location>
        <begin position="149"/>
        <end position="168"/>
    </location>
</feature>
<comment type="caution">
    <text evidence="3">The sequence shown here is derived from an EMBL/GenBank/DDBJ whole genome shotgun (WGS) entry which is preliminary data.</text>
</comment>
<dbReference type="GeneID" id="70297620"/>
<feature type="chain" id="PRO_5040267309" evidence="2">
    <location>
        <begin position="19"/>
        <end position="550"/>
    </location>
</feature>
<dbReference type="OrthoDB" id="5426789at2759"/>
<reference evidence="3" key="1">
    <citation type="journal article" date="2021" name="IMA Fungus">
        <title>Genomic characterization of three marine fungi, including Emericellopsis atlantica sp. nov. with signatures of a generalist lifestyle and marine biomass degradation.</title>
        <authorList>
            <person name="Hagestad O.C."/>
            <person name="Hou L."/>
            <person name="Andersen J.H."/>
            <person name="Hansen E.H."/>
            <person name="Altermark B."/>
            <person name="Li C."/>
            <person name="Kuhnert E."/>
            <person name="Cox R.J."/>
            <person name="Crous P.W."/>
            <person name="Spatafora J.W."/>
            <person name="Lail K."/>
            <person name="Amirebrahimi M."/>
            <person name="Lipzen A."/>
            <person name="Pangilinan J."/>
            <person name="Andreopoulos W."/>
            <person name="Hayes R.D."/>
            <person name="Ng V."/>
            <person name="Grigoriev I.V."/>
            <person name="Jackson S.A."/>
            <person name="Sutton T.D.S."/>
            <person name="Dobson A.D.W."/>
            <person name="Rama T."/>
        </authorList>
    </citation>
    <scope>NUCLEOTIDE SEQUENCE</scope>
    <source>
        <strain evidence="3">TS7</strain>
    </source>
</reference>
<feature type="transmembrane region" description="Helical" evidence="1">
    <location>
        <begin position="523"/>
        <end position="548"/>
    </location>
</feature>
<organism evidence="3 4">
    <name type="scientific">Emericellopsis atlantica</name>
    <dbReference type="NCBI Taxonomy" id="2614577"/>
    <lineage>
        <taxon>Eukaryota</taxon>
        <taxon>Fungi</taxon>
        <taxon>Dikarya</taxon>
        <taxon>Ascomycota</taxon>
        <taxon>Pezizomycotina</taxon>
        <taxon>Sordariomycetes</taxon>
        <taxon>Hypocreomycetidae</taxon>
        <taxon>Hypocreales</taxon>
        <taxon>Bionectriaceae</taxon>
        <taxon>Emericellopsis</taxon>
    </lineage>
</organism>
<evidence type="ECO:0000256" key="2">
    <source>
        <dbReference type="SAM" id="SignalP"/>
    </source>
</evidence>
<keyword evidence="1" id="KW-0472">Membrane</keyword>
<evidence type="ECO:0000256" key="1">
    <source>
        <dbReference type="SAM" id="Phobius"/>
    </source>
</evidence>